<evidence type="ECO:0000256" key="3">
    <source>
        <dbReference type="ARBA" id="ARBA00022989"/>
    </source>
</evidence>
<dbReference type="SUPFAM" id="SSF46565">
    <property type="entry name" value="Chaperone J-domain"/>
    <property type="match status" value="1"/>
</dbReference>
<dbReference type="GO" id="GO:0006457">
    <property type="term" value="P:protein folding"/>
    <property type="evidence" value="ECO:0007669"/>
    <property type="project" value="InterPro"/>
</dbReference>
<feature type="transmembrane region" description="Helical" evidence="6">
    <location>
        <begin position="133"/>
        <end position="152"/>
    </location>
</feature>
<dbReference type="AlphaFoldDB" id="A0A0L0GH13"/>
<evidence type="ECO:0000313" key="9">
    <source>
        <dbReference type="EMBL" id="KNC87613.1"/>
    </source>
</evidence>
<evidence type="ECO:0000259" key="8">
    <source>
        <dbReference type="PROSITE" id="PS50076"/>
    </source>
</evidence>
<evidence type="ECO:0000256" key="4">
    <source>
        <dbReference type="ARBA" id="ARBA00023136"/>
    </source>
</evidence>
<protein>
    <recommendedName>
        <fullName evidence="8">J domain-containing protein</fullName>
    </recommendedName>
</protein>
<dbReference type="GeneID" id="25900817"/>
<proteinExistence type="predicted"/>
<reference evidence="9 10" key="1">
    <citation type="submission" date="2011-02" db="EMBL/GenBank/DDBJ databases">
        <title>The Genome Sequence of Sphaeroforma arctica JP610.</title>
        <authorList>
            <consortium name="The Broad Institute Genome Sequencing Platform"/>
            <person name="Russ C."/>
            <person name="Cuomo C."/>
            <person name="Young S.K."/>
            <person name="Zeng Q."/>
            <person name="Gargeya S."/>
            <person name="Alvarado L."/>
            <person name="Berlin A."/>
            <person name="Chapman S.B."/>
            <person name="Chen Z."/>
            <person name="Freedman E."/>
            <person name="Gellesch M."/>
            <person name="Goldberg J."/>
            <person name="Griggs A."/>
            <person name="Gujja S."/>
            <person name="Heilman E."/>
            <person name="Heiman D."/>
            <person name="Howarth C."/>
            <person name="Mehta T."/>
            <person name="Neiman D."/>
            <person name="Pearson M."/>
            <person name="Roberts A."/>
            <person name="Saif S."/>
            <person name="Shea T."/>
            <person name="Shenoy N."/>
            <person name="Sisk P."/>
            <person name="Stolte C."/>
            <person name="Sykes S."/>
            <person name="White J."/>
            <person name="Yandava C."/>
            <person name="Burger G."/>
            <person name="Gray M.W."/>
            <person name="Holland P.W.H."/>
            <person name="King N."/>
            <person name="Lang F.B.F."/>
            <person name="Roger A.J."/>
            <person name="Ruiz-Trillo I."/>
            <person name="Haas B."/>
            <person name="Nusbaum C."/>
            <person name="Birren B."/>
        </authorList>
    </citation>
    <scope>NUCLEOTIDE SEQUENCE [LARGE SCALE GENOMIC DNA]</scope>
    <source>
        <strain evidence="9 10">JP610</strain>
    </source>
</reference>
<dbReference type="eggNOG" id="KOG0722">
    <property type="taxonomic scope" value="Eukaryota"/>
</dbReference>
<evidence type="ECO:0000256" key="2">
    <source>
        <dbReference type="ARBA" id="ARBA00022692"/>
    </source>
</evidence>
<dbReference type="PANTHER" id="PTHR44176:SF1">
    <property type="entry name" value="DNAJ HOMOLOG SUBFAMILY C MEMBER 25"/>
    <property type="match status" value="1"/>
</dbReference>
<gene>
    <name evidence="9" type="ORF">SARC_00313</name>
</gene>
<keyword evidence="5" id="KW-0143">Chaperone</keyword>
<evidence type="ECO:0000256" key="6">
    <source>
        <dbReference type="SAM" id="Phobius"/>
    </source>
</evidence>
<sequence>MLRNGLLGCVLACLVLLAQIADVQALYEGMYCGKENCYDVLGVTRGEIIKKDLNKVCRNKLREFHPDKNLAAQHDKELRAKLEKDWEKYSIACETIRDDDKRKEYDHLLDNPDEFFYAWWYYHRPRVSTTIDVGFVIIVLLTVISLGQFYFINQSFEISVNEILFDNDKLRHNLSARAEREGHGALLRNKKGKPVSKDEQKKVLYDLYADDIGLEANLDRYEWDDVLWVRLFVWIVKLPLFVYHTVKYFIRHWVMDCEYNDDEQEYMTRKRMLISRKNWERHTQDYKDSLIAKELWNEANWKAYREEQEEQVAAYFLSNSEMKQYKKQKKRQ</sequence>
<evidence type="ECO:0000256" key="7">
    <source>
        <dbReference type="SAM" id="SignalP"/>
    </source>
</evidence>
<accession>A0A0L0GH13</accession>
<dbReference type="Pfam" id="PF00226">
    <property type="entry name" value="DnaJ"/>
    <property type="match status" value="1"/>
</dbReference>
<keyword evidence="7" id="KW-0732">Signal</keyword>
<dbReference type="InterPro" id="IPR044632">
    <property type="entry name" value="DNAJC25-like"/>
</dbReference>
<dbReference type="EMBL" id="KQ241604">
    <property type="protein sequence ID" value="KNC87613.1"/>
    <property type="molecule type" value="Genomic_DNA"/>
</dbReference>
<dbReference type="GO" id="GO:0005789">
    <property type="term" value="C:endoplasmic reticulum membrane"/>
    <property type="evidence" value="ECO:0007669"/>
    <property type="project" value="TreeGrafter"/>
</dbReference>
<keyword evidence="3 6" id="KW-1133">Transmembrane helix</keyword>
<dbReference type="OrthoDB" id="270167at2759"/>
<evidence type="ECO:0000256" key="1">
    <source>
        <dbReference type="ARBA" id="ARBA00004141"/>
    </source>
</evidence>
<keyword evidence="4 6" id="KW-0472">Membrane</keyword>
<evidence type="ECO:0000256" key="5">
    <source>
        <dbReference type="ARBA" id="ARBA00023186"/>
    </source>
</evidence>
<keyword evidence="2 6" id="KW-0812">Transmembrane</keyword>
<dbReference type="InterPro" id="IPR036869">
    <property type="entry name" value="J_dom_sf"/>
</dbReference>
<organism evidence="9 10">
    <name type="scientific">Sphaeroforma arctica JP610</name>
    <dbReference type="NCBI Taxonomy" id="667725"/>
    <lineage>
        <taxon>Eukaryota</taxon>
        <taxon>Ichthyosporea</taxon>
        <taxon>Ichthyophonida</taxon>
        <taxon>Sphaeroforma</taxon>
    </lineage>
</organism>
<name>A0A0L0GH13_9EUKA</name>
<dbReference type="STRING" id="667725.A0A0L0GH13"/>
<dbReference type="InterPro" id="IPR001623">
    <property type="entry name" value="DnaJ_domain"/>
</dbReference>
<comment type="subcellular location">
    <subcellularLocation>
        <location evidence="1">Membrane</location>
        <topology evidence="1">Multi-pass membrane protein</topology>
    </subcellularLocation>
</comment>
<feature type="signal peptide" evidence="7">
    <location>
        <begin position="1"/>
        <end position="25"/>
    </location>
</feature>
<feature type="chain" id="PRO_5005539272" description="J domain-containing protein" evidence="7">
    <location>
        <begin position="26"/>
        <end position="332"/>
    </location>
</feature>
<dbReference type="Proteomes" id="UP000054560">
    <property type="component" value="Unassembled WGS sequence"/>
</dbReference>
<evidence type="ECO:0000313" key="10">
    <source>
        <dbReference type="Proteomes" id="UP000054560"/>
    </source>
</evidence>
<dbReference type="PROSITE" id="PS50076">
    <property type="entry name" value="DNAJ_2"/>
    <property type="match status" value="1"/>
</dbReference>
<feature type="domain" description="J" evidence="8">
    <location>
        <begin position="36"/>
        <end position="109"/>
    </location>
</feature>
<dbReference type="Gene3D" id="1.10.287.110">
    <property type="entry name" value="DnaJ domain"/>
    <property type="match status" value="1"/>
</dbReference>
<dbReference type="RefSeq" id="XP_014161515.1">
    <property type="nucleotide sequence ID" value="XM_014306040.1"/>
</dbReference>
<dbReference type="PANTHER" id="PTHR44176">
    <property type="entry name" value="DNAJ HOMOLOG SUBFAMILY C MEMBER 25"/>
    <property type="match status" value="1"/>
</dbReference>
<keyword evidence="10" id="KW-1185">Reference proteome</keyword>